<evidence type="ECO:0000256" key="6">
    <source>
        <dbReference type="ARBA" id="ARBA00077505"/>
    </source>
</evidence>
<evidence type="ECO:0000256" key="7">
    <source>
        <dbReference type="SAM" id="SignalP"/>
    </source>
</evidence>
<name>A0A5J4ZFX3_9ASTE</name>
<dbReference type="InterPro" id="IPR013783">
    <property type="entry name" value="Ig-like_fold"/>
</dbReference>
<dbReference type="Pfam" id="PF09118">
    <property type="entry name" value="GO-like_E_set"/>
    <property type="match status" value="1"/>
</dbReference>
<evidence type="ECO:0000259" key="9">
    <source>
        <dbReference type="Pfam" id="PF09118"/>
    </source>
</evidence>
<organism evidence="10 11">
    <name type="scientific">Nyssa sinensis</name>
    <dbReference type="NCBI Taxonomy" id="561372"/>
    <lineage>
        <taxon>Eukaryota</taxon>
        <taxon>Viridiplantae</taxon>
        <taxon>Streptophyta</taxon>
        <taxon>Embryophyta</taxon>
        <taxon>Tracheophyta</taxon>
        <taxon>Spermatophyta</taxon>
        <taxon>Magnoliopsida</taxon>
        <taxon>eudicotyledons</taxon>
        <taxon>Gunneridae</taxon>
        <taxon>Pentapetalae</taxon>
        <taxon>asterids</taxon>
        <taxon>Cornales</taxon>
        <taxon>Nyssaceae</taxon>
        <taxon>Nyssa</taxon>
    </lineage>
</organism>
<feature type="signal peptide" evidence="7">
    <location>
        <begin position="1"/>
        <end position="24"/>
    </location>
</feature>
<comment type="subcellular location">
    <subcellularLocation>
        <location evidence="1">Secreted</location>
    </subcellularLocation>
</comment>
<dbReference type="SUPFAM" id="SSF81296">
    <property type="entry name" value="E set domains"/>
    <property type="match status" value="1"/>
</dbReference>
<sequence length="540" mass="59127">MDASKLFLFVFVSTIVYTAIVARADLPGTWELLVANAGVASMHTAVTRFNTVVLLDRTNIGPSRKMLRKGHCRYDPTDAVLKRDCYAHSVLFDLQTNQIRPLMILTDTWCSSGQFLSDGTLLQTGGDMDGVRKFRKFAPCESTGLCDWKELQDVELSEGRWYATNQILPDGSVIIVGGRAANSVEFFPPKPGGDIHFPFLADVEDNQMDNLYPYVHLLPNGHLFIFANDKAVMYDYKGNIIVRDYPPLDGGPRNYPSAGSSVMLALEGDYSTAVIVVCGGAQYGAYLERSTDTPAHGSCGRIVATQPDSVWEMEDMPFGRIMGDMVMLPTGDVLIINGAQAGTQGFELASNPCLFPLLYRPAEPAGLRFMTLTPGSVPRMYHSTANLLPDGRILIAGSNPHYFYKFNSDFPTELRIEAFSPEYLSADKANIRPVLEEPPETIRYGETFTVFVSVSLPVVGIVEVNLGSAPFATHSFSQGQRLVKLPVTSAMPSGDGRYSIGCTAPPDGRVAPPGYYMVFAVNLGVPSVARAFKSRHPKRI</sequence>
<evidence type="ECO:0000313" key="10">
    <source>
        <dbReference type="EMBL" id="KAA8516368.1"/>
    </source>
</evidence>
<dbReference type="InterPro" id="IPR015202">
    <property type="entry name" value="GO-like_E_set"/>
</dbReference>
<dbReference type="GO" id="GO:0005615">
    <property type="term" value="C:extracellular space"/>
    <property type="evidence" value="ECO:0007669"/>
    <property type="project" value="UniProtKB-ARBA"/>
</dbReference>
<gene>
    <name evidence="10" type="ORF">F0562_016661</name>
</gene>
<proteinExistence type="predicted"/>
<evidence type="ECO:0000259" key="8">
    <source>
        <dbReference type="Pfam" id="PF07250"/>
    </source>
</evidence>
<reference evidence="10 11" key="1">
    <citation type="submission" date="2019-09" db="EMBL/GenBank/DDBJ databases">
        <title>A chromosome-level genome assembly of the Chinese tupelo Nyssa sinensis.</title>
        <authorList>
            <person name="Yang X."/>
            <person name="Kang M."/>
            <person name="Yang Y."/>
            <person name="Xiong H."/>
            <person name="Wang M."/>
            <person name="Zhang Z."/>
            <person name="Wang Z."/>
            <person name="Wu H."/>
            <person name="Ma T."/>
            <person name="Liu J."/>
            <person name="Xi Z."/>
        </authorList>
    </citation>
    <scope>NUCLEOTIDE SEQUENCE [LARGE SCALE GENOMIC DNA]</scope>
    <source>
        <strain evidence="10">J267</strain>
        <tissue evidence="10">Leaf</tissue>
    </source>
</reference>
<feature type="domain" description="Galactose oxidase-like Early set" evidence="9">
    <location>
        <begin position="432"/>
        <end position="530"/>
    </location>
</feature>
<dbReference type="SUPFAM" id="SSF50965">
    <property type="entry name" value="Galactose oxidase, central domain"/>
    <property type="match status" value="1"/>
</dbReference>
<dbReference type="InterPro" id="IPR011043">
    <property type="entry name" value="Gal_Oxase/kelch_b-propeller"/>
</dbReference>
<dbReference type="InterPro" id="IPR014756">
    <property type="entry name" value="Ig_E-set"/>
</dbReference>
<dbReference type="EMBL" id="CM018051">
    <property type="protein sequence ID" value="KAA8516368.1"/>
    <property type="molecule type" value="Genomic_DNA"/>
</dbReference>
<dbReference type="AlphaFoldDB" id="A0A5J4ZFX3"/>
<dbReference type="PANTHER" id="PTHR32208:SF21">
    <property type="entry name" value="LOW QUALITY PROTEIN: ALDEHYDE OXIDASE GLOX-LIKE"/>
    <property type="match status" value="1"/>
</dbReference>
<dbReference type="Gene3D" id="2.60.40.10">
    <property type="entry name" value="Immunoglobulins"/>
    <property type="match status" value="1"/>
</dbReference>
<accession>A0A5J4ZFX3</accession>
<keyword evidence="2" id="KW-0964">Secreted</keyword>
<feature type="chain" id="PRO_5023862611" description="Aldehyde oxidase GLOX" evidence="7">
    <location>
        <begin position="25"/>
        <end position="540"/>
    </location>
</feature>
<dbReference type="Proteomes" id="UP000325577">
    <property type="component" value="Linkage Group LG8"/>
</dbReference>
<dbReference type="Pfam" id="PF07250">
    <property type="entry name" value="Glyoxal_oxid_N"/>
    <property type="match status" value="1"/>
</dbReference>
<evidence type="ECO:0000313" key="11">
    <source>
        <dbReference type="Proteomes" id="UP000325577"/>
    </source>
</evidence>
<dbReference type="OrthoDB" id="2019572at2759"/>
<dbReference type="Gene3D" id="2.130.10.80">
    <property type="entry name" value="Galactose oxidase/kelch, beta-propeller"/>
    <property type="match status" value="1"/>
</dbReference>
<keyword evidence="4" id="KW-0560">Oxidoreductase</keyword>
<dbReference type="GO" id="GO:0016491">
    <property type="term" value="F:oxidoreductase activity"/>
    <property type="evidence" value="ECO:0007669"/>
    <property type="project" value="UniProtKB-KW"/>
</dbReference>
<feature type="domain" description="Glyoxal oxidase N-terminal" evidence="8">
    <location>
        <begin position="42"/>
        <end position="423"/>
    </location>
</feature>
<dbReference type="FunFam" id="2.130.10.80:FF:000001">
    <property type="entry name" value="Aldehyde oxidase GLOX"/>
    <property type="match status" value="1"/>
</dbReference>
<dbReference type="PANTHER" id="PTHR32208">
    <property type="entry name" value="SECRETED PROTEIN-RELATED"/>
    <property type="match status" value="1"/>
</dbReference>
<evidence type="ECO:0000256" key="1">
    <source>
        <dbReference type="ARBA" id="ARBA00004613"/>
    </source>
</evidence>
<evidence type="ECO:0000256" key="5">
    <source>
        <dbReference type="ARBA" id="ARBA00073112"/>
    </source>
</evidence>
<dbReference type="CDD" id="cd02851">
    <property type="entry name" value="E_set_GO_C"/>
    <property type="match status" value="1"/>
</dbReference>
<dbReference type="InterPro" id="IPR009880">
    <property type="entry name" value="Glyoxal_oxidase_N"/>
</dbReference>
<keyword evidence="11" id="KW-1185">Reference proteome</keyword>
<evidence type="ECO:0000256" key="3">
    <source>
        <dbReference type="ARBA" id="ARBA00022729"/>
    </source>
</evidence>
<dbReference type="InterPro" id="IPR037293">
    <property type="entry name" value="Gal_Oxidase_central_sf"/>
</dbReference>
<keyword evidence="3 7" id="KW-0732">Signal</keyword>
<evidence type="ECO:0000256" key="4">
    <source>
        <dbReference type="ARBA" id="ARBA00023002"/>
    </source>
</evidence>
<evidence type="ECO:0000256" key="2">
    <source>
        <dbReference type="ARBA" id="ARBA00022525"/>
    </source>
</evidence>
<protein>
    <recommendedName>
        <fullName evidence="5">Aldehyde oxidase GLOX</fullName>
    </recommendedName>
    <alternativeName>
        <fullName evidence="6">Glyoxal oxidase</fullName>
    </alternativeName>
</protein>